<dbReference type="Proteomes" id="UP000029995">
    <property type="component" value="Unassembled WGS sequence"/>
</dbReference>
<reference evidence="2 3" key="1">
    <citation type="submission" date="2014-01" db="EMBL/GenBank/DDBJ databases">
        <title>Genome sequence determination for a cystic fibrosis isolate, Inquilinus limosus.</title>
        <authorList>
            <person name="Pino M."/>
            <person name="Di Conza J."/>
            <person name="Gutkind G."/>
        </authorList>
    </citation>
    <scope>NUCLEOTIDE SEQUENCE [LARGE SCALE GENOMIC DNA]</scope>
    <source>
        <strain evidence="2 3">MP06</strain>
    </source>
</reference>
<accession>A0A0A0D4W0</accession>
<proteinExistence type="predicted"/>
<feature type="non-terminal residue" evidence="2">
    <location>
        <position position="175"/>
    </location>
</feature>
<organism evidence="2 3">
    <name type="scientific">Inquilinus limosus MP06</name>
    <dbReference type="NCBI Taxonomy" id="1398085"/>
    <lineage>
        <taxon>Bacteria</taxon>
        <taxon>Pseudomonadati</taxon>
        <taxon>Pseudomonadota</taxon>
        <taxon>Alphaproteobacteria</taxon>
        <taxon>Rhodospirillales</taxon>
        <taxon>Rhodospirillaceae</taxon>
        <taxon>Inquilinus</taxon>
    </lineage>
</organism>
<name>A0A0A0D4W0_9PROT</name>
<feature type="domain" description="Thiamine pyrophosphate enzyme N-terminal TPP-binding" evidence="1">
    <location>
        <begin position="10"/>
        <end position="129"/>
    </location>
</feature>
<dbReference type="Gene3D" id="3.40.50.970">
    <property type="match status" value="1"/>
</dbReference>
<evidence type="ECO:0000313" key="3">
    <source>
        <dbReference type="Proteomes" id="UP000029995"/>
    </source>
</evidence>
<comment type="caution">
    <text evidence="2">The sequence shown here is derived from an EMBL/GenBank/DDBJ whole genome shotgun (WGS) entry which is preliminary data.</text>
</comment>
<dbReference type="EMBL" id="JANX01000154">
    <property type="protein sequence ID" value="KGM33731.1"/>
    <property type="molecule type" value="Genomic_DNA"/>
</dbReference>
<dbReference type="InterPro" id="IPR029061">
    <property type="entry name" value="THDP-binding"/>
</dbReference>
<dbReference type="RefSeq" id="WP_034837674.1">
    <property type="nucleotide sequence ID" value="NZ_JANX01000154.1"/>
</dbReference>
<gene>
    <name evidence="2" type="ORF">P409_14235</name>
</gene>
<dbReference type="AlphaFoldDB" id="A0A0A0D4W0"/>
<dbReference type="SUPFAM" id="SSF52518">
    <property type="entry name" value="Thiamin diphosphate-binding fold (THDP-binding)"/>
    <property type="match status" value="1"/>
</dbReference>
<dbReference type="GO" id="GO:0030976">
    <property type="term" value="F:thiamine pyrophosphate binding"/>
    <property type="evidence" value="ECO:0007669"/>
    <property type="project" value="InterPro"/>
</dbReference>
<dbReference type="InterPro" id="IPR012001">
    <property type="entry name" value="Thiamin_PyroP_enz_TPP-bd_dom"/>
</dbReference>
<dbReference type="Pfam" id="PF02776">
    <property type="entry name" value="TPP_enzyme_N"/>
    <property type="match status" value="1"/>
</dbReference>
<protein>
    <recommendedName>
        <fullName evidence="1">Thiamine pyrophosphate enzyme N-terminal TPP-binding domain-containing protein</fullName>
    </recommendedName>
</protein>
<sequence length="175" mass="18078">MDVHLAETVTGYQALVATLESWGIALCAGVTGGGTIRFLEHLPPLCPGEDATAGEPGGIKFLTLGEYAAGFVPLGSYLATGRIAAGIATTGAATKLLGCGLSDAKLHDIPAVYIVAASPAETEGLSPLQDTSPLGSNMLAQLRAELPDGVFVLDHAATLRQRLRQAEGRLRRCQP</sequence>
<evidence type="ECO:0000313" key="2">
    <source>
        <dbReference type="EMBL" id="KGM33731.1"/>
    </source>
</evidence>
<evidence type="ECO:0000259" key="1">
    <source>
        <dbReference type="Pfam" id="PF02776"/>
    </source>
</evidence>